<reference evidence="2 3" key="1">
    <citation type="submission" date="2019-03" db="EMBL/GenBank/DDBJ databases">
        <title>First draft genome of Liparis tanakae, snailfish: a comprehensive survey of snailfish specific genes.</title>
        <authorList>
            <person name="Kim W."/>
            <person name="Song I."/>
            <person name="Jeong J.-H."/>
            <person name="Kim D."/>
            <person name="Kim S."/>
            <person name="Ryu S."/>
            <person name="Song J.Y."/>
            <person name="Lee S.K."/>
        </authorList>
    </citation>
    <scope>NUCLEOTIDE SEQUENCE [LARGE SCALE GENOMIC DNA]</scope>
    <source>
        <tissue evidence="2">Muscle</tissue>
    </source>
</reference>
<keyword evidence="3" id="KW-1185">Reference proteome</keyword>
<evidence type="ECO:0000313" key="3">
    <source>
        <dbReference type="Proteomes" id="UP000314294"/>
    </source>
</evidence>
<dbReference type="EMBL" id="SRLO01000069">
    <property type="protein sequence ID" value="TNN78936.1"/>
    <property type="molecule type" value="Genomic_DNA"/>
</dbReference>
<evidence type="ECO:0000313" key="2">
    <source>
        <dbReference type="EMBL" id="TNN78936.1"/>
    </source>
</evidence>
<comment type="caution">
    <text evidence="2">The sequence shown here is derived from an EMBL/GenBank/DDBJ whole genome shotgun (WGS) entry which is preliminary data.</text>
</comment>
<name>A0A4Z2IM04_9TELE</name>
<protein>
    <submittedName>
        <fullName evidence="2">Uncharacterized protein</fullName>
    </submittedName>
</protein>
<proteinExistence type="predicted"/>
<organism evidence="2 3">
    <name type="scientific">Liparis tanakae</name>
    <name type="common">Tanaka's snailfish</name>
    <dbReference type="NCBI Taxonomy" id="230148"/>
    <lineage>
        <taxon>Eukaryota</taxon>
        <taxon>Metazoa</taxon>
        <taxon>Chordata</taxon>
        <taxon>Craniata</taxon>
        <taxon>Vertebrata</taxon>
        <taxon>Euteleostomi</taxon>
        <taxon>Actinopterygii</taxon>
        <taxon>Neopterygii</taxon>
        <taxon>Teleostei</taxon>
        <taxon>Neoteleostei</taxon>
        <taxon>Acanthomorphata</taxon>
        <taxon>Eupercaria</taxon>
        <taxon>Perciformes</taxon>
        <taxon>Cottioidei</taxon>
        <taxon>Cottales</taxon>
        <taxon>Liparidae</taxon>
        <taxon>Liparis</taxon>
    </lineage>
</organism>
<feature type="region of interest" description="Disordered" evidence="1">
    <location>
        <begin position="1"/>
        <end position="40"/>
    </location>
</feature>
<dbReference type="AlphaFoldDB" id="A0A4Z2IM04"/>
<accession>A0A4Z2IM04</accession>
<evidence type="ECO:0000256" key="1">
    <source>
        <dbReference type="SAM" id="MobiDB-lite"/>
    </source>
</evidence>
<sequence length="100" mass="11451">MVSEASRALAKQPFGLRRAQHVEKRKEKHKMQRASLHAVDDKGPLLEPELHCHNPGSVCQYNTPLRIFSVYKAGKDRPDPTVTNHHVVVRFEFVKEVLDV</sequence>
<gene>
    <name evidence="2" type="ORF">EYF80_010862</name>
</gene>
<dbReference type="Proteomes" id="UP000314294">
    <property type="component" value="Unassembled WGS sequence"/>
</dbReference>